<dbReference type="STRING" id="448386.A0A2V3IJV7"/>
<accession>A0A2V3IJV7</accession>
<feature type="compositionally biased region" description="Basic and acidic residues" evidence="14">
    <location>
        <begin position="754"/>
        <end position="778"/>
    </location>
</feature>
<feature type="region of interest" description="Disordered" evidence="14">
    <location>
        <begin position="82"/>
        <end position="469"/>
    </location>
</feature>
<keyword evidence="8" id="KW-0810">Translation regulation</keyword>
<evidence type="ECO:0000256" key="2">
    <source>
        <dbReference type="ARBA" id="ARBA00022481"/>
    </source>
</evidence>
<keyword evidence="10" id="KW-0007">Acetylation</keyword>
<keyword evidence="5 17" id="KW-0396">Initiation factor</keyword>
<feature type="compositionally biased region" description="Low complexity" evidence="14">
    <location>
        <begin position="226"/>
        <end position="248"/>
    </location>
</feature>
<evidence type="ECO:0000256" key="7">
    <source>
        <dbReference type="ARBA" id="ARBA00022843"/>
    </source>
</evidence>
<evidence type="ECO:0000256" key="11">
    <source>
        <dbReference type="ARBA" id="ARBA00037759"/>
    </source>
</evidence>
<dbReference type="InterPro" id="IPR016024">
    <property type="entry name" value="ARM-type_fold"/>
</dbReference>
<dbReference type="OrthoDB" id="514777at2759"/>
<evidence type="ECO:0000256" key="13">
    <source>
        <dbReference type="ARBA" id="ARBA00046720"/>
    </source>
</evidence>
<dbReference type="PROSITE" id="PS51366">
    <property type="entry name" value="MI"/>
    <property type="match status" value="1"/>
</dbReference>
<comment type="caution">
    <text evidence="17">The sequence shown here is derived from an EMBL/GenBank/DDBJ whole genome shotgun (WGS) entry which is preliminary data.</text>
</comment>
<protein>
    <recommendedName>
        <fullName evidence="12">Eukaryotic translation initiation factor 4 gamma 2</fullName>
    </recommendedName>
</protein>
<dbReference type="SMART" id="SM00543">
    <property type="entry name" value="MIF4G"/>
    <property type="match status" value="1"/>
</dbReference>
<evidence type="ECO:0000256" key="14">
    <source>
        <dbReference type="SAM" id="MobiDB-lite"/>
    </source>
</evidence>
<evidence type="ECO:0000256" key="5">
    <source>
        <dbReference type="ARBA" id="ARBA00022540"/>
    </source>
</evidence>
<dbReference type="PANTHER" id="PTHR23253:SF9">
    <property type="entry name" value="EUKARYOTIC TRANSLATION INITIATION FACTOR 4 GAMMA 2"/>
    <property type="match status" value="1"/>
</dbReference>
<gene>
    <name evidence="17" type="ORF">BWQ96_08908</name>
</gene>
<feature type="region of interest" description="Disordered" evidence="14">
    <location>
        <begin position="739"/>
        <end position="778"/>
    </location>
</feature>
<evidence type="ECO:0000256" key="9">
    <source>
        <dbReference type="ARBA" id="ARBA00022917"/>
    </source>
</evidence>
<name>A0A2V3IJV7_9FLOR</name>
<reference evidence="17 18" key="1">
    <citation type="journal article" date="2018" name="Mol. Biol. Evol.">
        <title>Analysis of the draft genome of the red seaweed Gracilariopsis chorda provides insights into genome size evolution in Rhodophyta.</title>
        <authorList>
            <person name="Lee J."/>
            <person name="Yang E.C."/>
            <person name="Graf L."/>
            <person name="Yang J.H."/>
            <person name="Qiu H."/>
            <person name="Zel Zion U."/>
            <person name="Chan C.X."/>
            <person name="Stephens T.G."/>
            <person name="Weber A.P.M."/>
            <person name="Boo G.H."/>
            <person name="Boo S.M."/>
            <person name="Kim K.M."/>
            <person name="Shin Y."/>
            <person name="Jung M."/>
            <person name="Lee S.J."/>
            <person name="Yim H.S."/>
            <person name="Lee J.H."/>
            <person name="Bhattacharya D."/>
            <person name="Yoon H.S."/>
        </authorList>
    </citation>
    <scope>NUCLEOTIDE SEQUENCE [LARGE SCALE GENOMIC DNA]</scope>
    <source>
        <strain evidence="17 18">SKKU-2015</strain>
        <tissue evidence="17">Whole body</tissue>
    </source>
</reference>
<dbReference type="PANTHER" id="PTHR23253">
    <property type="entry name" value="EUKARYOTIC TRANSLATION INITIATION FACTOR 4 GAMMA"/>
    <property type="match status" value="1"/>
</dbReference>
<feature type="compositionally biased region" description="Low complexity" evidence="14">
    <location>
        <begin position="50"/>
        <end position="59"/>
    </location>
</feature>
<keyword evidence="3" id="KW-0678">Repressor</keyword>
<feature type="compositionally biased region" description="Low complexity" evidence="14">
    <location>
        <begin position="538"/>
        <end position="558"/>
    </location>
</feature>
<keyword evidence="4" id="KW-1017">Isopeptide bond</keyword>
<comment type="similarity">
    <text evidence="1">Belongs to the eukaryotic initiation factor 4G family.</text>
</comment>
<feature type="compositionally biased region" description="Basic and acidic residues" evidence="14">
    <location>
        <begin position="486"/>
        <end position="502"/>
    </location>
</feature>
<feature type="compositionally biased region" description="Basic and acidic residues" evidence="14">
    <location>
        <begin position="958"/>
        <end position="967"/>
    </location>
</feature>
<feature type="region of interest" description="Disordered" evidence="14">
    <location>
        <begin position="904"/>
        <end position="998"/>
    </location>
</feature>
<sequence length="1422" mass="156904">MPTDSSSSSKPGNQPAARQPLPQARFQFTQQPLPPYPIPPVLPRHPPNAQPTQPYYTSPPFQPPPLPPYAAVQQPYAGYLYQPPPQYSYIPNPNPPTILNPNAQSSYRNAPAPRQPPPSISVPTPEKKILSIVDPETNEEVKILPKLPPKRTQQAEPVRAPLEIPARTSKALELVPDPADAPEPSPASENKLPSTEPTPKPSSLRGPSPPVVPEVQPLSAIPPETPKQQTSTAPQATTTAPVLTVQAASPEHKSSNIAPTNIAPITSSETAPEPSTDDNKETTLPSTPVDASPALKPSTPAEIEIMTSDVSSSTVLDPNQEERDDLPQSAVEPDSLPPSSGQDTIPPSADSVKSPKLTKDVPPPSSAQPEPPIETAVNEAEPVETLETSPTVSEAKTISAKSPAPDTSVTQSPISQAPVPTQENGDASAKDENTTVDDQPTSETEESATNSSSPPRRARPSFLVDGRLTYPPTFMWEMRGKISPRKISEYDTSVRDGRDIFKGEYGSGSRADPRMQTGRNRPYASDPRSRYSNPGSAPFGSAFGPPHGSSPGGRSYPSLDLSVARAQALPPPERKGQPPPMDFDPRGSKTQLPRGRYDHSRHSNVDPFINRPPVEKLKRSENGWKRNKEADDEITARVKRVRSLLNKLTLEKFEKIFKQIIEIEINSFDLLDRIVKEIFEKTLFEPEFSGMYAELCRRLDIHLAEPLRKANLLDADSKPIPFKTILVNNCRDEFTRFAESAESKDEEKNEDDSSSEKPPAENKPKKEVSTVPKEEAELKATKAKRRMLANVRFISELYLKDLLREKVIHRYCIQRLLKLGIESKEEDVLEALCKLVSKTGAKISTNPGASKVINEYFCRFDYLSRDFTLPARIRFMIQDLVDQRANGWKVRRQKTSAKTIAEIHKQAKEEERKKHEAQQAARERRGRGGMGSRDRAPQGFVPRMTMPSEPRSTSGQTRLDRTLERQPSRSLSGISGGFSVSLRPGTSASRVGSLRPGGSSFGSFGVLSDKDASGATQAADPRRVKSTFWQPVSRRPQHQVAPKAPTPKSALMDPQVLKRKAKGAMEEYWSNPSVSEVQEILADEVKAPNYKGFVHEALMATFSSKITHQEKSIELFAGLVDSPIEGTIFCECFSKLVRKLSDMEIDNPRCGEFLGRFIGATAATSKLDPSNRKDFGLKFLGRDLQEVEDPKRRANLAVHTFAELSGRLSASVPDEKEREDMVRQVAERLHIDLAADMCLWNPMRGLSKLSDMLSQNNISFLVPYLALEGQLKELIESKAPGEKIENLLRSNSKTADTSLMRVIVRVGLDCLFMSSADTIVESFKRYVGSPVIKVYGTLPRELQFSILLAAQVYIGRSVNFLPPLSDASSKHGGLALQALHDSGMVESTVLLRWKKDTGESQEVACKNEMVEQTERFFERLAK</sequence>
<comment type="subunit">
    <text evidence="13">Interacts with the serine/threonine protein kinases MKNK1 and MKNK2. Binds EIF4A and EIF3. Interacts with MIF4GD. Interacts with DAZAP2.</text>
</comment>
<feature type="compositionally biased region" description="Polar residues" evidence="14">
    <location>
        <begin position="1"/>
        <end position="12"/>
    </location>
</feature>
<keyword evidence="2" id="KW-0488">Methylation</keyword>
<evidence type="ECO:0000256" key="12">
    <source>
        <dbReference type="ARBA" id="ARBA00040449"/>
    </source>
</evidence>
<organism evidence="17 18">
    <name type="scientific">Gracilariopsis chorda</name>
    <dbReference type="NCBI Taxonomy" id="448386"/>
    <lineage>
        <taxon>Eukaryota</taxon>
        <taxon>Rhodophyta</taxon>
        <taxon>Florideophyceae</taxon>
        <taxon>Rhodymeniophycidae</taxon>
        <taxon>Gracilariales</taxon>
        <taxon>Gracilariaceae</taxon>
        <taxon>Gracilariopsis</taxon>
    </lineage>
</organism>
<feature type="compositionally biased region" description="Polar residues" evidence="14">
    <location>
        <begin position="386"/>
        <end position="425"/>
    </location>
</feature>
<dbReference type="GO" id="GO:0003729">
    <property type="term" value="F:mRNA binding"/>
    <property type="evidence" value="ECO:0007669"/>
    <property type="project" value="TreeGrafter"/>
</dbReference>
<comment type="function">
    <text evidence="11">Appears to play a role in the switch from cap-dependent to IRES-mediated translation during mitosis, apoptosis and viral infection. Cleaved by some caspases and viral proteases.</text>
</comment>
<evidence type="ECO:0000256" key="3">
    <source>
        <dbReference type="ARBA" id="ARBA00022491"/>
    </source>
</evidence>
<evidence type="ECO:0000259" key="15">
    <source>
        <dbReference type="PROSITE" id="PS51363"/>
    </source>
</evidence>
<dbReference type="Gene3D" id="1.25.40.180">
    <property type="match status" value="3"/>
</dbReference>
<keyword evidence="7" id="KW-0832">Ubl conjugation</keyword>
<feature type="domain" description="MI" evidence="16">
    <location>
        <begin position="1056"/>
        <end position="1177"/>
    </location>
</feature>
<dbReference type="GO" id="GO:0003743">
    <property type="term" value="F:translation initiation factor activity"/>
    <property type="evidence" value="ECO:0007669"/>
    <property type="project" value="UniProtKB-KW"/>
</dbReference>
<keyword evidence="18" id="KW-1185">Reference proteome</keyword>
<dbReference type="Pfam" id="PF02854">
    <property type="entry name" value="MIF4G"/>
    <property type="match status" value="1"/>
</dbReference>
<proteinExistence type="inferred from homology"/>
<dbReference type="Proteomes" id="UP000247409">
    <property type="component" value="Unassembled WGS sequence"/>
</dbReference>
<dbReference type="InterPro" id="IPR003890">
    <property type="entry name" value="MIF4G-like_typ-3"/>
</dbReference>
<dbReference type="PROSITE" id="PS51363">
    <property type="entry name" value="W2"/>
    <property type="match status" value="1"/>
</dbReference>
<dbReference type="GO" id="GO:0006417">
    <property type="term" value="P:regulation of translation"/>
    <property type="evidence" value="ECO:0007669"/>
    <property type="project" value="UniProtKB-KW"/>
</dbReference>
<evidence type="ECO:0000313" key="17">
    <source>
        <dbReference type="EMBL" id="PXF41410.1"/>
    </source>
</evidence>
<dbReference type="InterPro" id="IPR003891">
    <property type="entry name" value="Initiation_fac_eIF4g_MI"/>
</dbReference>
<feature type="domain" description="W2" evidence="15">
    <location>
        <begin position="1253"/>
        <end position="1422"/>
    </location>
</feature>
<evidence type="ECO:0000256" key="1">
    <source>
        <dbReference type="ARBA" id="ARBA00005775"/>
    </source>
</evidence>
<evidence type="ECO:0000313" key="18">
    <source>
        <dbReference type="Proteomes" id="UP000247409"/>
    </source>
</evidence>
<feature type="compositionally biased region" description="Basic and acidic residues" evidence="14">
    <location>
        <begin position="595"/>
        <end position="604"/>
    </location>
</feature>
<feature type="compositionally biased region" description="Pro residues" evidence="14">
    <location>
        <begin position="32"/>
        <end position="49"/>
    </location>
</feature>
<evidence type="ECO:0000256" key="4">
    <source>
        <dbReference type="ARBA" id="ARBA00022499"/>
    </source>
</evidence>
<keyword evidence="6" id="KW-0597">Phosphoprotein</keyword>
<feature type="region of interest" description="Disordered" evidence="14">
    <location>
        <begin position="1"/>
        <end position="69"/>
    </location>
</feature>
<dbReference type="SUPFAM" id="SSF48371">
    <property type="entry name" value="ARM repeat"/>
    <property type="match status" value="2"/>
</dbReference>
<feature type="region of interest" description="Disordered" evidence="14">
    <location>
        <begin position="481"/>
        <end position="611"/>
    </location>
</feature>
<dbReference type="InterPro" id="IPR003307">
    <property type="entry name" value="W2_domain"/>
</dbReference>
<feature type="compositionally biased region" description="Polar residues" evidence="14">
    <location>
        <begin position="255"/>
        <end position="270"/>
    </location>
</feature>
<dbReference type="EMBL" id="NBIV01000218">
    <property type="protein sequence ID" value="PXF41410.1"/>
    <property type="molecule type" value="Genomic_DNA"/>
</dbReference>
<feature type="compositionally biased region" description="Pro residues" evidence="14">
    <location>
        <begin position="82"/>
        <end position="98"/>
    </location>
</feature>
<evidence type="ECO:0000256" key="8">
    <source>
        <dbReference type="ARBA" id="ARBA00022845"/>
    </source>
</evidence>
<dbReference type="GO" id="GO:0016281">
    <property type="term" value="C:eukaryotic translation initiation factor 4F complex"/>
    <property type="evidence" value="ECO:0007669"/>
    <property type="project" value="TreeGrafter"/>
</dbReference>
<evidence type="ECO:0000256" key="6">
    <source>
        <dbReference type="ARBA" id="ARBA00022553"/>
    </source>
</evidence>
<evidence type="ECO:0000256" key="10">
    <source>
        <dbReference type="ARBA" id="ARBA00022990"/>
    </source>
</evidence>
<keyword evidence="9" id="KW-0648">Protein biosynthesis</keyword>
<feature type="compositionally biased region" description="Pro residues" evidence="14">
    <location>
        <begin position="361"/>
        <end position="372"/>
    </location>
</feature>
<feature type="compositionally biased region" description="Polar residues" evidence="14">
    <location>
        <begin position="308"/>
        <end position="317"/>
    </location>
</feature>
<feature type="compositionally biased region" description="Basic and acidic residues" evidence="14">
    <location>
        <begin position="904"/>
        <end position="923"/>
    </location>
</feature>
<evidence type="ECO:0000259" key="16">
    <source>
        <dbReference type="PROSITE" id="PS51366"/>
    </source>
</evidence>